<dbReference type="InterPro" id="IPR001451">
    <property type="entry name" value="Hexapep"/>
</dbReference>
<comment type="caution">
    <text evidence="1">The sequence shown here is derived from an EMBL/GenBank/DDBJ whole genome shotgun (WGS) entry which is preliminary data.</text>
</comment>
<keyword evidence="2" id="KW-1185">Reference proteome</keyword>
<dbReference type="RefSeq" id="WP_306465107.1">
    <property type="nucleotide sequence ID" value="NZ_JAEHJZ010000190.1"/>
</dbReference>
<keyword evidence="1" id="KW-0012">Acyltransferase</keyword>
<dbReference type="InterPro" id="IPR051159">
    <property type="entry name" value="Hexapeptide_acetyltransf"/>
</dbReference>
<dbReference type="AlphaFoldDB" id="A0A934KST2"/>
<dbReference type="EMBL" id="JAEHJZ010000190">
    <property type="protein sequence ID" value="MBJ7883159.1"/>
    <property type="molecule type" value="Genomic_DNA"/>
</dbReference>
<evidence type="ECO:0000313" key="1">
    <source>
        <dbReference type="EMBL" id="MBJ7883159.1"/>
    </source>
</evidence>
<dbReference type="Pfam" id="PF00132">
    <property type="entry name" value="Hexapep"/>
    <property type="match status" value="1"/>
</dbReference>
<dbReference type="Gene3D" id="2.160.10.10">
    <property type="entry name" value="Hexapeptide repeat proteins"/>
    <property type="match status" value="1"/>
</dbReference>
<feature type="non-terminal residue" evidence="1">
    <location>
        <position position="1"/>
    </location>
</feature>
<reference evidence="1 2" key="1">
    <citation type="submission" date="2020-09" db="EMBL/GenBank/DDBJ databases">
        <title>Draft genome of Gelidibacter salicanalis PAMC21136.</title>
        <authorList>
            <person name="Park H."/>
        </authorList>
    </citation>
    <scope>NUCLEOTIDE SEQUENCE [LARGE SCALE GENOMIC DNA]</scope>
    <source>
        <strain evidence="1 2">PAMC21136</strain>
    </source>
</reference>
<dbReference type="InterPro" id="IPR011004">
    <property type="entry name" value="Trimer_LpxA-like_sf"/>
</dbReference>
<proteinExistence type="predicted"/>
<evidence type="ECO:0000313" key="2">
    <source>
        <dbReference type="Proteomes" id="UP000662373"/>
    </source>
</evidence>
<dbReference type="Proteomes" id="UP000662373">
    <property type="component" value="Unassembled WGS sequence"/>
</dbReference>
<accession>A0A934KST2</accession>
<dbReference type="GO" id="GO:0016746">
    <property type="term" value="F:acyltransferase activity"/>
    <property type="evidence" value="ECO:0007669"/>
    <property type="project" value="UniProtKB-KW"/>
</dbReference>
<name>A0A934KST2_9FLAO</name>
<sequence length="61" mass="6477">NESNLPVIIEDDVWIGRNVVILPGIRISSGSIVGANSVVTKNICANSIVGGVPAKFIKFRQ</sequence>
<organism evidence="1 2">
    <name type="scientific">Gelidibacter salicanalis</name>
    <dbReference type="NCBI Taxonomy" id="291193"/>
    <lineage>
        <taxon>Bacteria</taxon>
        <taxon>Pseudomonadati</taxon>
        <taxon>Bacteroidota</taxon>
        <taxon>Flavobacteriia</taxon>
        <taxon>Flavobacteriales</taxon>
        <taxon>Flavobacteriaceae</taxon>
        <taxon>Gelidibacter</taxon>
    </lineage>
</organism>
<gene>
    <name evidence="1" type="ORF">JEM65_21295</name>
</gene>
<dbReference type="SUPFAM" id="SSF51161">
    <property type="entry name" value="Trimeric LpxA-like enzymes"/>
    <property type="match status" value="1"/>
</dbReference>
<dbReference type="PANTHER" id="PTHR23416">
    <property type="entry name" value="SIALIC ACID SYNTHASE-RELATED"/>
    <property type="match status" value="1"/>
</dbReference>
<keyword evidence="1" id="KW-0808">Transferase</keyword>
<protein>
    <submittedName>
        <fullName evidence="1">Acyltransferase</fullName>
    </submittedName>
</protein>